<dbReference type="EnsemblPlants" id="OB02G42060.1">
    <property type="protein sequence ID" value="OB02G42060.1"/>
    <property type="gene ID" value="OB02G42060"/>
</dbReference>
<name>J3LHT9_ORYBR</name>
<evidence type="ECO:0008006" key="3">
    <source>
        <dbReference type="Google" id="ProtNLM"/>
    </source>
</evidence>
<dbReference type="InterPro" id="IPR043502">
    <property type="entry name" value="DNA/RNA_pol_sf"/>
</dbReference>
<reference evidence="1" key="1">
    <citation type="submission" date="2013-04" db="UniProtKB">
        <authorList>
            <consortium name="EnsemblPlants"/>
        </authorList>
    </citation>
    <scope>IDENTIFICATION</scope>
</reference>
<dbReference type="Gramene" id="OB02G42060.1">
    <property type="protein sequence ID" value="OB02G42060.1"/>
    <property type="gene ID" value="OB02G42060"/>
</dbReference>
<evidence type="ECO:0000313" key="2">
    <source>
        <dbReference type="Proteomes" id="UP000006038"/>
    </source>
</evidence>
<proteinExistence type="predicted"/>
<dbReference type="AlphaFoldDB" id="J3LHT9"/>
<keyword evidence="2" id="KW-1185">Reference proteome</keyword>
<organism evidence="1">
    <name type="scientific">Oryza brachyantha</name>
    <name type="common">malo sina</name>
    <dbReference type="NCBI Taxonomy" id="4533"/>
    <lineage>
        <taxon>Eukaryota</taxon>
        <taxon>Viridiplantae</taxon>
        <taxon>Streptophyta</taxon>
        <taxon>Embryophyta</taxon>
        <taxon>Tracheophyta</taxon>
        <taxon>Spermatophyta</taxon>
        <taxon>Magnoliopsida</taxon>
        <taxon>Liliopsida</taxon>
        <taxon>Poales</taxon>
        <taxon>Poaceae</taxon>
        <taxon>BOP clade</taxon>
        <taxon>Oryzoideae</taxon>
        <taxon>Oryzeae</taxon>
        <taxon>Oryzinae</taxon>
        <taxon>Oryza</taxon>
    </lineage>
</organism>
<protein>
    <recommendedName>
        <fullName evidence="3">Reverse transcriptase domain-containing protein</fullName>
    </recommendedName>
</protein>
<sequence>MDRSDHMDAMPWHDDDDDLRCSAAVMFSDSGEGSIVWTPWMMHARESRSRAGNRFFKQGGTLRSMDGRNITEGVVILHETSHELHRKKQSGVIFKIDFEKAYDKAKEDGQSVGVVPHLIDEGLTILQYADDILIFMDHDIDKAKNMKLILNVFAQLSGLKINFHKSLMKVKDSFLALGSFMVNNGSQVLFRVTYWLRFWAHLQKHEENK</sequence>
<evidence type="ECO:0000313" key="1">
    <source>
        <dbReference type="EnsemblPlants" id="OB02G42060.1"/>
    </source>
</evidence>
<dbReference type="HOGENOM" id="CLU_1317214_0_0_1"/>
<dbReference type="Proteomes" id="UP000006038">
    <property type="component" value="Unassembled WGS sequence"/>
</dbReference>
<accession>J3LHT9</accession>
<dbReference type="SUPFAM" id="SSF56672">
    <property type="entry name" value="DNA/RNA polymerases"/>
    <property type="match status" value="1"/>
</dbReference>